<feature type="transmembrane region" description="Helical" evidence="7">
    <location>
        <begin position="172"/>
        <end position="197"/>
    </location>
</feature>
<evidence type="ECO:0000256" key="4">
    <source>
        <dbReference type="ARBA" id="ARBA00022692"/>
    </source>
</evidence>
<dbReference type="PANTHER" id="PTHR42751:SF3">
    <property type="entry name" value="SODIUM_GLUTAMATE SYMPORTER"/>
    <property type="match status" value="1"/>
</dbReference>
<evidence type="ECO:0000256" key="6">
    <source>
        <dbReference type="ARBA" id="ARBA00023136"/>
    </source>
</evidence>
<feature type="domain" description="Cation/H+ exchanger transmembrane" evidence="8">
    <location>
        <begin position="40"/>
        <end position="395"/>
    </location>
</feature>
<name>A0AAE3P035_9RHOB</name>
<evidence type="ECO:0000259" key="8">
    <source>
        <dbReference type="Pfam" id="PF00999"/>
    </source>
</evidence>
<feature type="transmembrane region" description="Helical" evidence="7">
    <location>
        <begin position="323"/>
        <end position="346"/>
    </location>
</feature>
<evidence type="ECO:0000313" key="11">
    <source>
        <dbReference type="Proteomes" id="UP001220964"/>
    </source>
</evidence>
<keyword evidence="11" id="KW-1185">Reference proteome</keyword>
<comment type="similarity">
    <text evidence="2">Belongs to the monovalent cation:proton antiporter 2 (CPA2) transporter (TC 2.A.37) family.</text>
</comment>
<feature type="transmembrane region" description="Helical" evidence="7">
    <location>
        <begin position="209"/>
        <end position="231"/>
    </location>
</feature>
<evidence type="ECO:0000256" key="5">
    <source>
        <dbReference type="ARBA" id="ARBA00022989"/>
    </source>
</evidence>
<accession>A0AAE3P035</accession>
<sequence length="595" mass="62996">MSCCLYWTASTERTSELRGAFVTAAIESYIFYEIAALLVLAAGIGFVGLLLRQPLIVSFIAVGIVAGPSVLDIAHSDEQIDLLAELGIAVLLFLVGLKLDFNLVRTLGPVALVTGLGQVIFTTVFGFLIAIALGLDALTAIYVAIALTFSSTIIIVKLLSDKREIDALHGRIALGFLIVQDIVVVIAMIALSAIGVGGAREGEGATGDVLLVLGYGLAMLAFVVVFIRYVANPLVERLSRAPELLVSFAIGWAALLAAVGHYLGFGKELGGLLAGVSLASTPFREAIAARLASLRDFLLLFFFIALGASLDLSVLGASVGPAIVLALFVLIGNPLIVLAIMGAMGYRKRTGFLAGLTVAQISEFSLIFMAMGVSFGHVAEDALGLVTLVGLMTIAASTYMITYSHQLYSAFEPVLGLFERRRPKAEDHGGTEAARPHDVILFGLGRYGMGIASALRDSGKRILGVDFSPEAVRHARAQGFDVVFGDATDPEFLAHLPLARAEWLVLAVPEHDTGLTHEDPRHALLRGIRDLGYTGKTAVAAHRDATADALRAEQADLVLMPYRDAAFAAARMIARGAPAPEHAMEDPEGQKELPA</sequence>
<feature type="transmembrane region" description="Helical" evidence="7">
    <location>
        <begin position="299"/>
        <end position="317"/>
    </location>
</feature>
<keyword evidence="5 7" id="KW-1133">Transmembrane helix</keyword>
<feature type="transmembrane region" description="Helical" evidence="7">
    <location>
        <begin position="55"/>
        <end position="74"/>
    </location>
</feature>
<feature type="transmembrane region" description="Helical" evidence="7">
    <location>
        <begin position="243"/>
        <end position="263"/>
    </location>
</feature>
<feature type="transmembrane region" description="Helical" evidence="7">
    <location>
        <begin position="29"/>
        <end position="50"/>
    </location>
</feature>
<dbReference type="GO" id="GO:0016020">
    <property type="term" value="C:membrane"/>
    <property type="evidence" value="ECO:0007669"/>
    <property type="project" value="UniProtKB-SubCell"/>
</dbReference>
<evidence type="ECO:0000256" key="2">
    <source>
        <dbReference type="ARBA" id="ARBA00005551"/>
    </source>
</evidence>
<feature type="transmembrane region" description="Helical" evidence="7">
    <location>
        <begin position="353"/>
        <end position="376"/>
    </location>
</feature>
<feature type="transmembrane region" description="Helical" evidence="7">
    <location>
        <begin position="139"/>
        <end position="160"/>
    </location>
</feature>
<reference evidence="10" key="1">
    <citation type="submission" date="2023-03" db="EMBL/GenBank/DDBJ databases">
        <title>Multiphase analysis and comparison of six strains from genera Psychromarinibacter, Lutimaribacter, and Maritimibacter, including a novel species: Psychromarinibacter sediminicola sp. nov.</title>
        <authorList>
            <person name="Wang Y.-H."/>
            <person name="Ye M.-Q."/>
            <person name="Du Z.-J."/>
        </authorList>
    </citation>
    <scope>NUCLEOTIDE SEQUENCE</scope>
    <source>
        <strain evidence="10">C21-152</strain>
    </source>
</reference>
<proteinExistence type="inferred from homology"/>
<dbReference type="GO" id="GO:0006813">
    <property type="term" value="P:potassium ion transport"/>
    <property type="evidence" value="ECO:0007669"/>
    <property type="project" value="InterPro"/>
</dbReference>
<feature type="transmembrane region" description="Helical" evidence="7">
    <location>
        <begin position="382"/>
        <end position="401"/>
    </location>
</feature>
<comment type="caution">
    <text evidence="10">The sequence shown here is derived from an EMBL/GenBank/DDBJ whole genome shotgun (WGS) entry which is preliminary data.</text>
</comment>
<dbReference type="InterPro" id="IPR006153">
    <property type="entry name" value="Cation/H_exchanger_TM"/>
</dbReference>
<dbReference type="InterPro" id="IPR038770">
    <property type="entry name" value="Na+/solute_symporter_sf"/>
</dbReference>
<keyword evidence="3" id="KW-0813">Transport</keyword>
<keyword evidence="4 7" id="KW-0812">Transmembrane</keyword>
<feature type="domain" description="RCK N-terminal" evidence="9">
    <location>
        <begin position="439"/>
        <end position="561"/>
    </location>
</feature>
<evidence type="ECO:0000256" key="1">
    <source>
        <dbReference type="ARBA" id="ARBA00004141"/>
    </source>
</evidence>
<organism evidence="10 11">
    <name type="scientific">Psychromarinibacter sediminicola</name>
    <dbReference type="NCBI Taxonomy" id="3033385"/>
    <lineage>
        <taxon>Bacteria</taxon>
        <taxon>Pseudomonadati</taxon>
        <taxon>Pseudomonadota</taxon>
        <taxon>Alphaproteobacteria</taxon>
        <taxon>Rhodobacterales</taxon>
        <taxon>Paracoccaceae</taxon>
        <taxon>Psychromarinibacter</taxon>
    </lineage>
</organism>
<gene>
    <name evidence="10" type="ORF">P1J78_24465</name>
</gene>
<dbReference type="SUPFAM" id="SSF51735">
    <property type="entry name" value="NAD(P)-binding Rossmann-fold domains"/>
    <property type="match status" value="1"/>
</dbReference>
<dbReference type="PANTHER" id="PTHR42751">
    <property type="entry name" value="SODIUM/HYDROGEN EXCHANGER FAMILY/TRKA DOMAIN PROTEIN"/>
    <property type="match status" value="1"/>
</dbReference>
<dbReference type="Gene3D" id="1.20.1530.20">
    <property type="match status" value="1"/>
</dbReference>
<evidence type="ECO:0000313" key="10">
    <source>
        <dbReference type="EMBL" id="MDF0603872.1"/>
    </source>
</evidence>
<evidence type="ECO:0000256" key="3">
    <source>
        <dbReference type="ARBA" id="ARBA00022448"/>
    </source>
</evidence>
<keyword evidence="6 7" id="KW-0472">Membrane</keyword>
<dbReference type="GO" id="GO:0015297">
    <property type="term" value="F:antiporter activity"/>
    <property type="evidence" value="ECO:0007669"/>
    <property type="project" value="InterPro"/>
</dbReference>
<dbReference type="AlphaFoldDB" id="A0AAE3P035"/>
<dbReference type="GO" id="GO:1902600">
    <property type="term" value="P:proton transmembrane transport"/>
    <property type="evidence" value="ECO:0007669"/>
    <property type="project" value="InterPro"/>
</dbReference>
<dbReference type="EMBL" id="JARGYC010000157">
    <property type="protein sequence ID" value="MDF0603872.1"/>
    <property type="molecule type" value="Genomic_DNA"/>
</dbReference>
<feature type="transmembrane region" description="Helical" evidence="7">
    <location>
        <begin position="80"/>
        <end position="97"/>
    </location>
</feature>
<feature type="transmembrane region" description="Helical" evidence="7">
    <location>
        <begin position="109"/>
        <end position="133"/>
    </location>
</feature>
<dbReference type="InterPro" id="IPR036291">
    <property type="entry name" value="NAD(P)-bd_dom_sf"/>
</dbReference>
<dbReference type="Gene3D" id="3.40.50.720">
    <property type="entry name" value="NAD(P)-binding Rossmann-like Domain"/>
    <property type="match status" value="1"/>
</dbReference>
<dbReference type="Pfam" id="PF02254">
    <property type="entry name" value="TrkA_N"/>
    <property type="match status" value="1"/>
</dbReference>
<dbReference type="InterPro" id="IPR003148">
    <property type="entry name" value="RCK_N"/>
</dbReference>
<evidence type="ECO:0000256" key="7">
    <source>
        <dbReference type="SAM" id="Phobius"/>
    </source>
</evidence>
<dbReference type="Proteomes" id="UP001220964">
    <property type="component" value="Unassembled WGS sequence"/>
</dbReference>
<evidence type="ECO:0000259" key="9">
    <source>
        <dbReference type="Pfam" id="PF02254"/>
    </source>
</evidence>
<protein>
    <submittedName>
        <fullName evidence="10">Cation:proton antiporter</fullName>
    </submittedName>
</protein>
<dbReference type="Pfam" id="PF00999">
    <property type="entry name" value="Na_H_Exchanger"/>
    <property type="match status" value="1"/>
</dbReference>
<comment type="subcellular location">
    <subcellularLocation>
        <location evidence="1">Membrane</location>
        <topology evidence="1">Multi-pass membrane protein</topology>
    </subcellularLocation>
</comment>